<dbReference type="EMBL" id="QZWG01000001">
    <property type="protein sequence ID" value="RZC30773.1"/>
    <property type="molecule type" value="Genomic_DNA"/>
</dbReference>
<feature type="region of interest" description="Disordered" evidence="1">
    <location>
        <begin position="125"/>
        <end position="144"/>
    </location>
</feature>
<dbReference type="PANTHER" id="PTHR33167">
    <property type="entry name" value="TRANSCRIPTION FACTOR, PUTATIVE (DUF863)-RELATED"/>
    <property type="match status" value="1"/>
</dbReference>
<dbReference type="EMBL" id="QZWG01000001">
    <property type="protein sequence ID" value="RZC30772.1"/>
    <property type="molecule type" value="Genomic_DNA"/>
</dbReference>
<dbReference type="AlphaFoldDB" id="A0A445M569"/>
<dbReference type="EMBL" id="QZWG01000001">
    <property type="protein sequence ID" value="RZC30774.1"/>
    <property type="molecule type" value="Genomic_DNA"/>
</dbReference>
<dbReference type="SMR" id="A0A445M569"/>
<dbReference type="Proteomes" id="UP000289340">
    <property type="component" value="Chromosome 1"/>
</dbReference>
<dbReference type="Gramene" id="XM_028388584.1">
    <property type="protein sequence ID" value="XP_028244385.1"/>
    <property type="gene ID" value="LOC114422291"/>
</dbReference>
<proteinExistence type="predicted"/>
<sequence>MEKLIRPCDKEYMRITMLKHQDTFKEQVYELHRLYRIQNILMKNMEATRGNEVNQRGWNLKNVISLTQNGYHKGAQQNPKLNFDLERPAKEDMAEADSDGVLEVINETEIELTLGPSSYKRKKVETPLTSDSAHRLSSSSTGSSLINKTRLKTRHSSYSAAEELSGGLIGLVHVRHSTAGCQSGIRRSYEIEERSRDERTKQPPWFFQVLSLNTN</sequence>
<keyword evidence="3" id="KW-1185">Reference proteome</keyword>
<dbReference type="Gramene" id="XM_028388591.1">
    <property type="protein sequence ID" value="XP_028244392.1"/>
    <property type="gene ID" value="LOC114422291"/>
</dbReference>
<organism evidence="2 3">
    <name type="scientific">Glycine soja</name>
    <name type="common">Wild soybean</name>
    <dbReference type="NCBI Taxonomy" id="3848"/>
    <lineage>
        <taxon>Eukaryota</taxon>
        <taxon>Viridiplantae</taxon>
        <taxon>Streptophyta</taxon>
        <taxon>Embryophyta</taxon>
        <taxon>Tracheophyta</taxon>
        <taxon>Spermatophyta</taxon>
        <taxon>Magnoliopsida</taxon>
        <taxon>eudicotyledons</taxon>
        <taxon>Gunneridae</taxon>
        <taxon>Pentapetalae</taxon>
        <taxon>rosids</taxon>
        <taxon>fabids</taxon>
        <taxon>Fabales</taxon>
        <taxon>Fabaceae</taxon>
        <taxon>Papilionoideae</taxon>
        <taxon>50 kb inversion clade</taxon>
        <taxon>NPAAA clade</taxon>
        <taxon>indigoferoid/millettioid clade</taxon>
        <taxon>Phaseoleae</taxon>
        <taxon>Glycine</taxon>
        <taxon>Glycine subgen. Soja</taxon>
    </lineage>
</organism>
<protein>
    <submittedName>
        <fullName evidence="2">Uncharacterized protein</fullName>
    </submittedName>
</protein>
<evidence type="ECO:0000256" key="1">
    <source>
        <dbReference type="SAM" id="MobiDB-lite"/>
    </source>
</evidence>
<gene>
    <name evidence="2" type="ORF">D0Y65_002018</name>
</gene>
<evidence type="ECO:0000313" key="3">
    <source>
        <dbReference type="Proteomes" id="UP000289340"/>
    </source>
</evidence>
<accession>A0A445M569</accession>
<evidence type="ECO:0000313" key="2">
    <source>
        <dbReference type="EMBL" id="RZC30772.1"/>
    </source>
</evidence>
<name>A0A445M569_GLYSO</name>
<comment type="caution">
    <text evidence="2">The sequence shown here is derived from an EMBL/GenBank/DDBJ whole genome shotgun (WGS) entry which is preliminary data.</text>
</comment>
<reference evidence="2 3" key="1">
    <citation type="submission" date="2018-09" db="EMBL/GenBank/DDBJ databases">
        <title>A high-quality reference genome of wild soybean provides a powerful tool to mine soybean genomes.</title>
        <authorList>
            <person name="Xie M."/>
            <person name="Chung C.Y.L."/>
            <person name="Li M.-W."/>
            <person name="Wong F.-L."/>
            <person name="Chan T.-F."/>
            <person name="Lam H.-M."/>
        </authorList>
    </citation>
    <scope>NUCLEOTIDE SEQUENCE [LARGE SCALE GENOMIC DNA]</scope>
    <source>
        <strain evidence="3">cv. W05</strain>
        <tissue evidence="2">Hypocotyl of etiolated seedlings</tissue>
    </source>
</reference>
<dbReference type="PANTHER" id="PTHR33167:SF26">
    <property type="entry name" value="EXPRESSED PROTEIN"/>
    <property type="match status" value="1"/>
</dbReference>